<dbReference type="Pfam" id="PF01546">
    <property type="entry name" value="Peptidase_M20"/>
    <property type="match status" value="1"/>
</dbReference>
<accession>A0A1M6CYE7</accession>
<evidence type="ECO:0000259" key="9">
    <source>
        <dbReference type="Pfam" id="PF07687"/>
    </source>
</evidence>
<keyword evidence="10" id="KW-0031">Aminopeptidase</keyword>
<dbReference type="GO" id="GO:0006508">
    <property type="term" value="P:proteolysis"/>
    <property type="evidence" value="ECO:0007669"/>
    <property type="project" value="UniProtKB-KW"/>
</dbReference>
<comment type="similarity">
    <text evidence="7">Belongs to the peptidase M42 family.</text>
</comment>
<comment type="cofactor">
    <cofactor evidence="1">
        <name>Zn(2+)</name>
        <dbReference type="ChEBI" id="CHEBI:29105"/>
    </cofactor>
</comment>
<evidence type="ECO:0000256" key="8">
    <source>
        <dbReference type="PIRSR" id="PIRSR001123-2"/>
    </source>
</evidence>
<gene>
    <name evidence="10" type="ORF">SAMN05444373_100630</name>
</gene>
<keyword evidence="3 8" id="KW-0479">Metal-binding</keyword>
<dbReference type="PANTHER" id="PTHR42994">
    <property type="entry name" value="PEPTIDASE T"/>
    <property type="match status" value="1"/>
</dbReference>
<dbReference type="GO" id="GO:0046872">
    <property type="term" value="F:metal ion binding"/>
    <property type="evidence" value="ECO:0007669"/>
    <property type="project" value="UniProtKB-UniRule"/>
</dbReference>
<dbReference type="SUPFAM" id="SSF53187">
    <property type="entry name" value="Zn-dependent exopeptidases"/>
    <property type="match status" value="1"/>
</dbReference>
<feature type="domain" description="Peptidase M20 dimerisation" evidence="9">
    <location>
        <begin position="181"/>
        <end position="273"/>
    </location>
</feature>
<proteinExistence type="inferred from homology"/>
<dbReference type="RefSeq" id="WP_149677904.1">
    <property type="nucleotide sequence ID" value="NZ_FQZP01000006.1"/>
</dbReference>
<dbReference type="InterPro" id="IPR036264">
    <property type="entry name" value="Bact_exopeptidase_dim_dom"/>
</dbReference>
<keyword evidence="5" id="KW-0862">Zinc</keyword>
<dbReference type="InterPro" id="IPR002933">
    <property type="entry name" value="Peptidase_M20"/>
</dbReference>
<feature type="binding site" evidence="8">
    <location>
        <position position="345"/>
    </location>
    <ligand>
        <name>Zn(2+)</name>
        <dbReference type="ChEBI" id="CHEBI:29105"/>
        <label>2</label>
    </ligand>
</feature>
<protein>
    <submittedName>
        <fullName evidence="10">Tripeptide aminopeptidase</fullName>
    </submittedName>
</protein>
<dbReference type="GO" id="GO:0004177">
    <property type="term" value="F:aminopeptidase activity"/>
    <property type="evidence" value="ECO:0007669"/>
    <property type="project" value="UniProtKB-UniRule"/>
</dbReference>
<dbReference type="PIRSF" id="PIRSF001123">
    <property type="entry name" value="PepA_GA"/>
    <property type="match status" value="1"/>
</dbReference>
<evidence type="ECO:0000256" key="3">
    <source>
        <dbReference type="ARBA" id="ARBA00022723"/>
    </source>
</evidence>
<evidence type="ECO:0000256" key="5">
    <source>
        <dbReference type="ARBA" id="ARBA00022833"/>
    </source>
</evidence>
<evidence type="ECO:0000313" key="10">
    <source>
        <dbReference type="EMBL" id="SHI65990.1"/>
    </source>
</evidence>
<sequence length="375" mass="40574">MINRDRLVNSFLDMVRIDSLTRQERGMAGYLLKTLKEMGFEPYEDDTGAKIGGNAGNVICRVPGIPGKPALLLMAHMDTVAPGIGKKPVVDGDLIRSDGTTVLGGDDAAGIAVILETVRAIREDGLPHGDLYLVFTVAEEGGLFGARNLDISKIPADFAFIMDDEGPIATAAVKAPFYNRFKATFIGRAAHAGLEPEKGLNAILLASKALAELPHMGRIDEESTSNIGIINGGIARNIVSETCVVEGEVRSIHEDRLEKYTREILDHIRAVTEKMGGRVEIEVERMYPGYHLEETSPIIRILKDAAQKAGLPLNLHATGGGSDTNVINGYGIPAVDISVGMDRVHSTEERIRISDMERACRFLEAIIATALTYSR</sequence>
<evidence type="ECO:0000256" key="2">
    <source>
        <dbReference type="ARBA" id="ARBA00022670"/>
    </source>
</evidence>
<organism evidence="10 11">
    <name type="scientific">Thermoclostridium caenicola</name>
    <dbReference type="NCBI Taxonomy" id="659425"/>
    <lineage>
        <taxon>Bacteria</taxon>
        <taxon>Bacillati</taxon>
        <taxon>Bacillota</taxon>
        <taxon>Clostridia</taxon>
        <taxon>Eubacteriales</taxon>
        <taxon>Oscillospiraceae</taxon>
        <taxon>Thermoclostridium</taxon>
    </lineage>
</organism>
<evidence type="ECO:0000256" key="1">
    <source>
        <dbReference type="ARBA" id="ARBA00001947"/>
    </source>
</evidence>
<keyword evidence="6" id="KW-0482">Metalloprotease</keyword>
<evidence type="ECO:0000256" key="7">
    <source>
        <dbReference type="PIRNR" id="PIRNR001123"/>
    </source>
</evidence>
<dbReference type="PANTHER" id="PTHR42994:SF2">
    <property type="entry name" value="PEPTIDASE"/>
    <property type="match status" value="1"/>
</dbReference>
<dbReference type="InterPro" id="IPR008007">
    <property type="entry name" value="Peptidase_M42"/>
</dbReference>
<dbReference type="Gene3D" id="3.30.70.360">
    <property type="match status" value="1"/>
</dbReference>
<dbReference type="AlphaFoldDB" id="A0A1M6CYE7"/>
<evidence type="ECO:0000256" key="4">
    <source>
        <dbReference type="ARBA" id="ARBA00022801"/>
    </source>
</evidence>
<dbReference type="InterPro" id="IPR001261">
    <property type="entry name" value="ArgE/DapE_CS"/>
</dbReference>
<comment type="cofactor">
    <cofactor evidence="8">
        <name>a divalent metal cation</name>
        <dbReference type="ChEBI" id="CHEBI:60240"/>
    </cofactor>
    <text evidence="8">Binds 2 divalent metal cations per subunit.</text>
</comment>
<name>A0A1M6CYE7_9FIRM</name>
<dbReference type="Pfam" id="PF07687">
    <property type="entry name" value="M20_dimer"/>
    <property type="match status" value="1"/>
</dbReference>
<keyword evidence="11" id="KW-1185">Reference proteome</keyword>
<keyword evidence="4" id="KW-0378">Hydrolase</keyword>
<dbReference type="NCBIfam" id="TIGR01883">
    <property type="entry name" value="PepT-like"/>
    <property type="match status" value="1"/>
</dbReference>
<dbReference type="Gene3D" id="3.40.630.10">
    <property type="entry name" value="Zn peptidases"/>
    <property type="match status" value="1"/>
</dbReference>
<dbReference type="SUPFAM" id="SSF55031">
    <property type="entry name" value="Bacterial exopeptidase dimerisation domain"/>
    <property type="match status" value="1"/>
</dbReference>
<dbReference type="EMBL" id="FQZP01000006">
    <property type="protein sequence ID" value="SHI65990.1"/>
    <property type="molecule type" value="Genomic_DNA"/>
</dbReference>
<dbReference type="PROSITE" id="PS00758">
    <property type="entry name" value="ARGE_DAPE_CPG2_1"/>
    <property type="match status" value="1"/>
</dbReference>
<dbReference type="GO" id="GO:0008237">
    <property type="term" value="F:metallopeptidase activity"/>
    <property type="evidence" value="ECO:0007669"/>
    <property type="project" value="UniProtKB-KW"/>
</dbReference>
<dbReference type="InterPro" id="IPR010162">
    <property type="entry name" value="PepT-like"/>
</dbReference>
<dbReference type="InterPro" id="IPR011650">
    <property type="entry name" value="Peptidase_M20_dimer"/>
</dbReference>
<dbReference type="Proteomes" id="UP000324781">
    <property type="component" value="Unassembled WGS sequence"/>
</dbReference>
<reference evidence="10 11" key="1">
    <citation type="submission" date="2016-11" db="EMBL/GenBank/DDBJ databases">
        <authorList>
            <person name="Varghese N."/>
            <person name="Submissions S."/>
        </authorList>
    </citation>
    <scope>NUCLEOTIDE SEQUENCE [LARGE SCALE GENOMIC DNA]</scope>
    <source>
        <strain evidence="10 11">DSM 19027</strain>
    </source>
</reference>
<keyword evidence="2" id="KW-0645">Protease</keyword>
<evidence type="ECO:0000256" key="6">
    <source>
        <dbReference type="ARBA" id="ARBA00023049"/>
    </source>
</evidence>
<evidence type="ECO:0000313" key="11">
    <source>
        <dbReference type="Proteomes" id="UP000324781"/>
    </source>
</evidence>
<dbReference type="OrthoDB" id="9773892at2"/>